<gene>
    <name evidence="1" type="ORF">G2W53_041204</name>
</gene>
<comment type="caution">
    <text evidence="1">The sequence shown here is derived from an EMBL/GenBank/DDBJ whole genome shotgun (WGS) entry which is preliminary data.</text>
</comment>
<dbReference type="AlphaFoldDB" id="A0A834SH17"/>
<protein>
    <submittedName>
        <fullName evidence="1">Uncharacterized protein</fullName>
    </submittedName>
</protein>
<dbReference type="Proteomes" id="UP000634136">
    <property type="component" value="Unassembled WGS sequence"/>
</dbReference>
<evidence type="ECO:0000313" key="2">
    <source>
        <dbReference type="Proteomes" id="UP000634136"/>
    </source>
</evidence>
<evidence type="ECO:0000313" key="1">
    <source>
        <dbReference type="EMBL" id="KAF7802093.1"/>
    </source>
</evidence>
<proteinExistence type="predicted"/>
<sequence length="51" mass="6172">MAICHSKFHRTHGFYEIRGEMTRKLRNCQTYETDNCLKANTKYFKENFDPP</sequence>
<dbReference type="EMBL" id="JAAIUW010000013">
    <property type="protein sequence ID" value="KAF7802093.1"/>
    <property type="molecule type" value="Genomic_DNA"/>
</dbReference>
<reference evidence="1" key="1">
    <citation type="submission" date="2020-09" db="EMBL/GenBank/DDBJ databases">
        <title>Genome-Enabled Discovery of Anthraquinone Biosynthesis in Senna tora.</title>
        <authorList>
            <person name="Kang S.-H."/>
            <person name="Pandey R.P."/>
            <person name="Lee C.-M."/>
            <person name="Sim J.-S."/>
            <person name="Jeong J.-T."/>
            <person name="Choi B.-S."/>
            <person name="Jung M."/>
            <person name="Ginzburg D."/>
            <person name="Zhao K."/>
            <person name="Won S.Y."/>
            <person name="Oh T.-J."/>
            <person name="Yu Y."/>
            <person name="Kim N.-H."/>
            <person name="Lee O.R."/>
            <person name="Lee T.-H."/>
            <person name="Bashyal P."/>
            <person name="Kim T.-S."/>
            <person name="Lee W.-H."/>
            <person name="Kawkins C."/>
            <person name="Kim C.-K."/>
            <person name="Kim J.S."/>
            <person name="Ahn B.O."/>
            <person name="Rhee S.Y."/>
            <person name="Sohng J.K."/>
        </authorList>
    </citation>
    <scope>NUCLEOTIDE SEQUENCE</scope>
    <source>
        <tissue evidence="1">Leaf</tissue>
    </source>
</reference>
<name>A0A834SH17_9FABA</name>
<accession>A0A834SH17</accession>
<keyword evidence="2" id="KW-1185">Reference proteome</keyword>
<organism evidence="1 2">
    <name type="scientific">Senna tora</name>
    <dbReference type="NCBI Taxonomy" id="362788"/>
    <lineage>
        <taxon>Eukaryota</taxon>
        <taxon>Viridiplantae</taxon>
        <taxon>Streptophyta</taxon>
        <taxon>Embryophyta</taxon>
        <taxon>Tracheophyta</taxon>
        <taxon>Spermatophyta</taxon>
        <taxon>Magnoliopsida</taxon>
        <taxon>eudicotyledons</taxon>
        <taxon>Gunneridae</taxon>
        <taxon>Pentapetalae</taxon>
        <taxon>rosids</taxon>
        <taxon>fabids</taxon>
        <taxon>Fabales</taxon>
        <taxon>Fabaceae</taxon>
        <taxon>Caesalpinioideae</taxon>
        <taxon>Cassia clade</taxon>
        <taxon>Senna</taxon>
    </lineage>
</organism>